<accession>A0ABV6DB15</accession>
<reference evidence="2 3" key="1">
    <citation type="submission" date="2024-09" db="EMBL/GenBank/DDBJ databases">
        <authorList>
            <person name="Sun Q."/>
            <person name="Mori K."/>
        </authorList>
    </citation>
    <scope>NUCLEOTIDE SEQUENCE [LARGE SCALE GENOMIC DNA]</scope>
    <source>
        <strain evidence="2 3">CCM 8543</strain>
    </source>
</reference>
<gene>
    <name evidence="2" type="ORF">ACFFJ2_15760</name>
</gene>
<organism evidence="2 3">
    <name type="scientific">Chelativorans intermedius</name>
    <dbReference type="NCBI Taxonomy" id="515947"/>
    <lineage>
        <taxon>Bacteria</taxon>
        <taxon>Pseudomonadati</taxon>
        <taxon>Pseudomonadota</taxon>
        <taxon>Alphaproteobacteria</taxon>
        <taxon>Hyphomicrobiales</taxon>
        <taxon>Phyllobacteriaceae</taxon>
        <taxon>Chelativorans</taxon>
    </lineage>
</organism>
<evidence type="ECO:0000313" key="3">
    <source>
        <dbReference type="Proteomes" id="UP001589755"/>
    </source>
</evidence>
<protein>
    <submittedName>
        <fullName evidence="2">Uncharacterized protein</fullName>
    </submittedName>
</protein>
<feature type="region of interest" description="Disordered" evidence="1">
    <location>
        <begin position="41"/>
        <end position="63"/>
    </location>
</feature>
<dbReference type="EMBL" id="JBHLXD010000031">
    <property type="protein sequence ID" value="MFC0209859.1"/>
    <property type="molecule type" value="Genomic_DNA"/>
</dbReference>
<evidence type="ECO:0000256" key="1">
    <source>
        <dbReference type="SAM" id="MobiDB-lite"/>
    </source>
</evidence>
<evidence type="ECO:0000313" key="2">
    <source>
        <dbReference type="EMBL" id="MFC0209859.1"/>
    </source>
</evidence>
<sequence>MCAFQDAIGADDVRVMPRQDAETVLAADTPKARNMRQKLKKKASDMSEKILALTPPRGPCQPA</sequence>
<name>A0ABV6DB15_9HYPH</name>
<proteinExistence type="predicted"/>
<keyword evidence="3" id="KW-1185">Reference proteome</keyword>
<comment type="caution">
    <text evidence="2">The sequence shown here is derived from an EMBL/GenBank/DDBJ whole genome shotgun (WGS) entry which is preliminary data.</text>
</comment>
<dbReference type="RefSeq" id="WP_261522480.1">
    <property type="nucleotide sequence ID" value="NZ_JAODNW010000028.1"/>
</dbReference>
<dbReference type="Proteomes" id="UP001589755">
    <property type="component" value="Unassembled WGS sequence"/>
</dbReference>